<accession>A0A067SZG8</accession>
<name>A0A067SZG8_GALM3</name>
<dbReference type="AlphaFoldDB" id="A0A067SZG8"/>
<protein>
    <recommendedName>
        <fullName evidence="5">Mid2 domain-containing protein</fullName>
    </recommendedName>
</protein>
<evidence type="ECO:0008006" key="5">
    <source>
        <dbReference type="Google" id="ProtNLM"/>
    </source>
</evidence>
<gene>
    <name evidence="3" type="ORF">GALMADRAFT_747503</name>
</gene>
<proteinExistence type="predicted"/>
<keyword evidence="2" id="KW-1133">Transmembrane helix</keyword>
<organism evidence="3 4">
    <name type="scientific">Galerina marginata (strain CBS 339.88)</name>
    <dbReference type="NCBI Taxonomy" id="685588"/>
    <lineage>
        <taxon>Eukaryota</taxon>
        <taxon>Fungi</taxon>
        <taxon>Dikarya</taxon>
        <taxon>Basidiomycota</taxon>
        <taxon>Agaricomycotina</taxon>
        <taxon>Agaricomycetes</taxon>
        <taxon>Agaricomycetidae</taxon>
        <taxon>Agaricales</taxon>
        <taxon>Agaricineae</taxon>
        <taxon>Strophariaceae</taxon>
        <taxon>Galerina</taxon>
    </lineage>
</organism>
<keyword evidence="4" id="KW-1185">Reference proteome</keyword>
<keyword evidence="2" id="KW-0812">Transmembrane</keyword>
<reference evidence="4" key="1">
    <citation type="journal article" date="2014" name="Proc. Natl. Acad. Sci. U.S.A.">
        <title>Extensive sampling of basidiomycete genomes demonstrates inadequacy of the white-rot/brown-rot paradigm for wood decay fungi.</title>
        <authorList>
            <person name="Riley R."/>
            <person name="Salamov A.A."/>
            <person name="Brown D.W."/>
            <person name="Nagy L.G."/>
            <person name="Floudas D."/>
            <person name="Held B.W."/>
            <person name="Levasseur A."/>
            <person name="Lombard V."/>
            <person name="Morin E."/>
            <person name="Otillar R."/>
            <person name="Lindquist E.A."/>
            <person name="Sun H."/>
            <person name="LaButti K.M."/>
            <person name="Schmutz J."/>
            <person name="Jabbour D."/>
            <person name="Luo H."/>
            <person name="Baker S.E."/>
            <person name="Pisabarro A.G."/>
            <person name="Walton J.D."/>
            <person name="Blanchette R.A."/>
            <person name="Henrissat B."/>
            <person name="Martin F."/>
            <person name="Cullen D."/>
            <person name="Hibbett D.S."/>
            <person name="Grigoriev I.V."/>
        </authorList>
    </citation>
    <scope>NUCLEOTIDE SEQUENCE [LARGE SCALE GENOMIC DNA]</scope>
    <source>
        <strain evidence="4">CBS 339.88</strain>
    </source>
</reference>
<evidence type="ECO:0000256" key="2">
    <source>
        <dbReference type="SAM" id="Phobius"/>
    </source>
</evidence>
<dbReference type="EMBL" id="KL142387">
    <property type="protein sequence ID" value="KDR73074.1"/>
    <property type="molecule type" value="Genomic_DNA"/>
</dbReference>
<dbReference type="HOGENOM" id="CLU_1156456_0_0_1"/>
<dbReference type="Proteomes" id="UP000027222">
    <property type="component" value="Unassembled WGS sequence"/>
</dbReference>
<sequence length="240" mass="26262">MTTIFYSRGHIVVRRMGYKSPDKAMMITQLDSPHPLHGGSRPYIVGRDCQHHHHCHPENQTTAVTPSPPSPSTVLSSSVPTATSPLGNSIASQSFVYSSTDLPSSSARSVHSTGKHSASTLAIAITLGIIGPVILLCGLIFIFRYLKKRKRRDEEKADRAIFGSRENSDPSLDLHHEFYPGRNEDPPQVPIPQFQVQNSVVRHSLAHSAPPVSESALSYLTEPEMGEHTNIAARQQAMAV</sequence>
<evidence type="ECO:0000256" key="1">
    <source>
        <dbReference type="SAM" id="MobiDB-lite"/>
    </source>
</evidence>
<feature type="transmembrane region" description="Helical" evidence="2">
    <location>
        <begin position="121"/>
        <end position="146"/>
    </location>
</feature>
<feature type="compositionally biased region" description="Low complexity" evidence="1">
    <location>
        <begin position="72"/>
        <end position="81"/>
    </location>
</feature>
<keyword evidence="2" id="KW-0472">Membrane</keyword>
<evidence type="ECO:0000313" key="3">
    <source>
        <dbReference type="EMBL" id="KDR73074.1"/>
    </source>
</evidence>
<evidence type="ECO:0000313" key="4">
    <source>
        <dbReference type="Proteomes" id="UP000027222"/>
    </source>
</evidence>
<feature type="region of interest" description="Disordered" evidence="1">
    <location>
        <begin position="51"/>
        <end position="81"/>
    </location>
</feature>